<gene>
    <name evidence="2" type="ORF">P7K49_033971</name>
</gene>
<evidence type="ECO:0000313" key="2">
    <source>
        <dbReference type="EMBL" id="KAK2088064.1"/>
    </source>
</evidence>
<dbReference type="EMBL" id="JASSZA010000019">
    <property type="protein sequence ID" value="KAK2088064.1"/>
    <property type="molecule type" value="Genomic_DNA"/>
</dbReference>
<dbReference type="Proteomes" id="UP001266305">
    <property type="component" value="Unassembled WGS sequence"/>
</dbReference>
<feature type="region of interest" description="Disordered" evidence="1">
    <location>
        <begin position="1"/>
        <end position="41"/>
    </location>
</feature>
<organism evidence="2 3">
    <name type="scientific">Saguinus oedipus</name>
    <name type="common">Cotton-top tamarin</name>
    <name type="synonym">Oedipomidas oedipus</name>
    <dbReference type="NCBI Taxonomy" id="9490"/>
    <lineage>
        <taxon>Eukaryota</taxon>
        <taxon>Metazoa</taxon>
        <taxon>Chordata</taxon>
        <taxon>Craniata</taxon>
        <taxon>Vertebrata</taxon>
        <taxon>Euteleostomi</taxon>
        <taxon>Mammalia</taxon>
        <taxon>Eutheria</taxon>
        <taxon>Euarchontoglires</taxon>
        <taxon>Primates</taxon>
        <taxon>Haplorrhini</taxon>
        <taxon>Platyrrhini</taxon>
        <taxon>Cebidae</taxon>
        <taxon>Callitrichinae</taxon>
        <taxon>Saguinus</taxon>
    </lineage>
</organism>
<sequence>MSQFNFALSSTQPAGRVCSAGGGALTGAAPARHCPGDRPRDFEVAKGAAGRLKLEASRSWAAGEGPAPGRKVSSPPGLARSRLRARPEPLRGLSSQLPGDCRELGCARGLTFPPASPRRSEPFAREEKGSSGPMQLS</sequence>
<evidence type="ECO:0000256" key="1">
    <source>
        <dbReference type="SAM" id="MobiDB-lite"/>
    </source>
</evidence>
<proteinExistence type="predicted"/>
<feature type="region of interest" description="Disordered" evidence="1">
    <location>
        <begin position="57"/>
        <end position="137"/>
    </location>
</feature>
<feature type="compositionally biased region" description="Basic and acidic residues" evidence="1">
    <location>
        <begin position="118"/>
        <end position="129"/>
    </location>
</feature>
<protein>
    <submittedName>
        <fullName evidence="2">Uncharacterized protein</fullName>
    </submittedName>
</protein>
<name>A0ABQ9TTE9_SAGOE</name>
<comment type="caution">
    <text evidence="2">The sequence shown here is derived from an EMBL/GenBank/DDBJ whole genome shotgun (WGS) entry which is preliminary data.</text>
</comment>
<accession>A0ABQ9TTE9</accession>
<reference evidence="2 3" key="1">
    <citation type="submission" date="2023-05" db="EMBL/GenBank/DDBJ databases">
        <title>B98-5 Cell Line De Novo Hybrid Assembly: An Optical Mapping Approach.</title>
        <authorList>
            <person name="Kananen K."/>
            <person name="Auerbach J.A."/>
            <person name="Kautto E."/>
            <person name="Blachly J.S."/>
        </authorList>
    </citation>
    <scope>NUCLEOTIDE SEQUENCE [LARGE SCALE GENOMIC DNA]</scope>
    <source>
        <strain evidence="2">B95-8</strain>
        <tissue evidence="2">Cell line</tissue>
    </source>
</reference>
<feature type="compositionally biased region" description="Polar residues" evidence="1">
    <location>
        <begin position="1"/>
        <end position="13"/>
    </location>
</feature>
<evidence type="ECO:0000313" key="3">
    <source>
        <dbReference type="Proteomes" id="UP001266305"/>
    </source>
</evidence>
<keyword evidence="3" id="KW-1185">Reference proteome</keyword>